<name>A0A0D9RV58_CHLSB</name>
<dbReference type="PANTHER" id="PTHR19343">
    <property type="entry name" value="T CELL RECEPTOR ALPHA VARIABLE 1-2"/>
    <property type="match status" value="1"/>
</dbReference>
<dbReference type="Gene3D" id="2.60.40.10">
    <property type="entry name" value="Immunoglobulins"/>
    <property type="match status" value="1"/>
</dbReference>
<dbReference type="GO" id="GO:0042605">
    <property type="term" value="F:peptide antigen binding"/>
    <property type="evidence" value="ECO:0007669"/>
    <property type="project" value="TreeGrafter"/>
</dbReference>
<keyword evidence="4" id="KW-0675">Receptor</keyword>
<dbReference type="InterPro" id="IPR013783">
    <property type="entry name" value="Ig-like_fold"/>
</dbReference>
<evidence type="ECO:0000256" key="7">
    <source>
        <dbReference type="ARBA" id="ARBA00043266"/>
    </source>
</evidence>
<dbReference type="GeneTree" id="ENSGT00940000163224"/>
<dbReference type="Bgee" id="ENSCSAG00000016431">
    <property type="expression patterns" value="Expressed in blood"/>
</dbReference>
<proteinExistence type="predicted"/>
<evidence type="ECO:0000256" key="1">
    <source>
        <dbReference type="ARBA" id="ARBA00022729"/>
    </source>
</evidence>
<dbReference type="InterPro" id="IPR051006">
    <property type="entry name" value="TCR_variable_domain"/>
</dbReference>
<dbReference type="SUPFAM" id="SSF48726">
    <property type="entry name" value="Immunoglobulin"/>
    <property type="match status" value="1"/>
</dbReference>
<dbReference type="AlphaFoldDB" id="A0A0D9RV58"/>
<evidence type="ECO:0000256" key="3">
    <source>
        <dbReference type="ARBA" id="ARBA00023130"/>
    </source>
</evidence>
<keyword evidence="2" id="KW-0391">Immunity</keyword>
<dbReference type="PROSITE" id="PS50835">
    <property type="entry name" value="IG_LIKE"/>
    <property type="match status" value="1"/>
</dbReference>
<keyword evidence="1" id="KW-0732">Signal</keyword>
<reference evidence="9" key="2">
    <citation type="submission" date="2025-08" db="UniProtKB">
        <authorList>
            <consortium name="Ensembl"/>
        </authorList>
    </citation>
    <scope>IDENTIFICATION</scope>
</reference>
<keyword evidence="5" id="KW-0393">Immunoglobulin domain</keyword>
<dbReference type="eggNOG" id="ENOG502SVXB">
    <property type="taxonomic scope" value="Eukaryota"/>
</dbReference>
<dbReference type="EMBL" id="AQIB01128644">
    <property type="status" value="NOT_ANNOTATED_CDS"/>
    <property type="molecule type" value="Genomic_DNA"/>
</dbReference>
<dbReference type="CDD" id="cd04983">
    <property type="entry name" value="IgV_TCR_alpha"/>
    <property type="match status" value="1"/>
</dbReference>
<evidence type="ECO:0000313" key="9">
    <source>
        <dbReference type="Ensembl" id="ENSCSAP00000012497.1"/>
    </source>
</evidence>
<accession>A0A0D9RV58</accession>
<dbReference type="GO" id="GO:0002250">
    <property type="term" value="P:adaptive immune response"/>
    <property type="evidence" value="ECO:0007669"/>
    <property type="project" value="UniProtKB-KW"/>
</dbReference>
<evidence type="ECO:0000313" key="10">
    <source>
        <dbReference type="Proteomes" id="UP000029965"/>
    </source>
</evidence>
<evidence type="ECO:0000259" key="8">
    <source>
        <dbReference type="PROSITE" id="PS50835"/>
    </source>
</evidence>
<dbReference type="InterPro" id="IPR007110">
    <property type="entry name" value="Ig-like_dom"/>
</dbReference>
<keyword evidence="3" id="KW-1064">Adaptive immunity</keyword>
<dbReference type="Proteomes" id="UP000029965">
    <property type="component" value="Chromosome 29"/>
</dbReference>
<dbReference type="PANTHER" id="PTHR19343:SF13">
    <property type="entry name" value="T CELL RECEPTOR ALPHA VARIABLE 21"/>
    <property type="match status" value="1"/>
</dbReference>
<protein>
    <submittedName>
        <fullName evidence="9">T cell receptor alpha variable 6</fullName>
    </submittedName>
</protein>
<keyword evidence="10" id="KW-1185">Reference proteome</keyword>
<dbReference type="InterPro" id="IPR036179">
    <property type="entry name" value="Ig-like_dom_sf"/>
</dbReference>
<keyword evidence="7" id="KW-1279">T cell receptor</keyword>
<dbReference type="OMA" id="WVSSQKM"/>
<dbReference type="SMART" id="SM00406">
    <property type="entry name" value="IGv"/>
    <property type="match status" value="1"/>
</dbReference>
<evidence type="ECO:0000256" key="6">
    <source>
        <dbReference type="ARBA" id="ARBA00038651"/>
    </source>
</evidence>
<gene>
    <name evidence="9" type="primary">TRAV6</name>
</gene>
<sequence>MAFWLRSLGLHFRPHLGRRMEPFLGGVLLILWLQVDWVKSQKIEQNSETLNIQEGKTATLTCNYTNYSPSYLQWYRQDPGRSPVFLLLIRENEKEKWKERLKVTFDTTLKKSLFHITASQPADSATYLCALD</sequence>
<dbReference type="InterPro" id="IPR013106">
    <property type="entry name" value="Ig_V-set"/>
</dbReference>
<comment type="subunit">
    <text evidence="6">Alpha-beta TR is a heterodimer composed of an alpha and beta chain; disulfide-linked. The alpha-beta TR is associated with the transmembrane signaling CD3 coreceptor proteins to form the TR-CD3 (TcR or TCR). The assembly of alpha-beta TR heterodimers with CD3 occurs in the endoplasmic reticulum where a single alpha-beta TR heterodimer associates with one CD3D-CD3E heterodimer, one CD3G-CD3E heterodimer and one CD247 homodimer forming a stable octameric structure. CD3D-CD3E and CD3G-CD3E heterodimers preferentially associate with TR alpha and TR beta chains, respectively. The association of the CD247 homodimer is the last step of TcR assembly in the endoplasmic reticulum and is required for transport to the cell surface.</text>
</comment>
<dbReference type="GO" id="GO:0042101">
    <property type="term" value="C:T cell receptor complex"/>
    <property type="evidence" value="ECO:0007669"/>
    <property type="project" value="UniProtKB-KW"/>
</dbReference>
<reference evidence="9 10" key="1">
    <citation type="submission" date="2014-03" db="EMBL/GenBank/DDBJ databases">
        <authorList>
            <person name="Warren W."/>
            <person name="Wilson R.K."/>
        </authorList>
    </citation>
    <scope>NUCLEOTIDE SEQUENCE</scope>
</reference>
<dbReference type="Pfam" id="PF07686">
    <property type="entry name" value="V-set"/>
    <property type="match status" value="1"/>
</dbReference>
<evidence type="ECO:0000256" key="2">
    <source>
        <dbReference type="ARBA" id="ARBA00022859"/>
    </source>
</evidence>
<dbReference type="Ensembl" id="ENSCSAT00000014525.1">
    <property type="protein sequence ID" value="ENSCSAP00000012497.1"/>
    <property type="gene ID" value="ENSCSAG00000016431.1"/>
</dbReference>
<reference evidence="9" key="3">
    <citation type="submission" date="2025-09" db="UniProtKB">
        <authorList>
            <consortium name="Ensembl"/>
        </authorList>
    </citation>
    <scope>IDENTIFICATION</scope>
</reference>
<evidence type="ECO:0000256" key="5">
    <source>
        <dbReference type="ARBA" id="ARBA00023319"/>
    </source>
</evidence>
<feature type="domain" description="Ig-like" evidence="8">
    <location>
        <begin position="41"/>
        <end position="132"/>
    </location>
</feature>
<evidence type="ECO:0000256" key="4">
    <source>
        <dbReference type="ARBA" id="ARBA00023170"/>
    </source>
</evidence>
<organism evidence="9 10">
    <name type="scientific">Chlorocebus sabaeus</name>
    <name type="common">Green monkey</name>
    <name type="synonym">Simia sabaea</name>
    <dbReference type="NCBI Taxonomy" id="60711"/>
    <lineage>
        <taxon>Eukaryota</taxon>
        <taxon>Metazoa</taxon>
        <taxon>Chordata</taxon>
        <taxon>Craniata</taxon>
        <taxon>Vertebrata</taxon>
        <taxon>Euteleostomi</taxon>
        <taxon>Mammalia</taxon>
        <taxon>Eutheria</taxon>
        <taxon>Euarchontoglires</taxon>
        <taxon>Primates</taxon>
        <taxon>Haplorrhini</taxon>
        <taxon>Catarrhini</taxon>
        <taxon>Cercopithecidae</taxon>
        <taxon>Cercopithecinae</taxon>
        <taxon>Chlorocebus</taxon>
    </lineage>
</organism>